<dbReference type="Gene3D" id="3.40.50.720">
    <property type="entry name" value="NAD(P)-binding Rossmann-like Domain"/>
    <property type="match status" value="1"/>
</dbReference>
<dbReference type="OrthoDB" id="9803111at2"/>
<dbReference type="GO" id="GO:0005737">
    <property type="term" value="C:cytoplasm"/>
    <property type="evidence" value="ECO:0007669"/>
    <property type="project" value="TreeGrafter"/>
</dbReference>
<proteinExistence type="predicted"/>
<comment type="caution">
    <text evidence="2">The sequence shown here is derived from an EMBL/GenBank/DDBJ whole genome shotgun (WGS) entry which is preliminary data.</text>
</comment>
<accession>A0A2S8A8G9</accession>
<gene>
    <name evidence="2" type="ORF">C4S77_10445</name>
</gene>
<dbReference type="InterPro" id="IPR001509">
    <property type="entry name" value="Epimerase_deHydtase"/>
</dbReference>
<feature type="domain" description="NAD-dependent epimerase/dehydratase" evidence="1">
    <location>
        <begin position="7"/>
        <end position="231"/>
    </location>
</feature>
<evidence type="ECO:0000313" key="2">
    <source>
        <dbReference type="EMBL" id="PQL90861.1"/>
    </source>
</evidence>
<dbReference type="GO" id="GO:0004029">
    <property type="term" value="F:aldehyde dehydrogenase (NAD+) activity"/>
    <property type="evidence" value="ECO:0007669"/>
    <property type="project" value="TreeGrafter"/>
</dbReference>
<evidence type="ECO:0000313" key="3">
    <source>
        <dbReference type="Proteomes" id="UP000238042"/>
    </source>
</evidence>
<reference evidence="2 3" key="1">
    <citation type="submission" date="2018-02" db="EMBL/GenBank/DDBJ databases">
        <title>Genome sequences of Apibacter spp., gut symbionts of Asian honey bees.</title>
        <authorList>
            <person name="Kwong W.K."/>
            <person name="Steele M.I."/>
            <person name="Moran N.A."/>
        </authorList>
    </citation>
    <scope>NUCLEOTIDE SEQUENCE [LARGE SCALE GENOMIC DNA]</scope>
    <source>
        <strain evidence="3">wkB301</strain>
    </source>
</reference>
<dbReference type="Pfam" id="PF01370">
    <property type="entry name" value="Epimerase"/>
    <property type="match status" value="1"/>
</dbReference>
<dbReference type="RefSeq" id="WP_105247493.1">
    <property type="nucleotide sequence ID" value="NZ_PSZM01000045.1"/>
</dbReference>
<protein>
    <submittedName>
        <fullName evidence="2">Dihydrokaempferol 4-reductase</fullName>
    </submittedName>
</protein>
<dbReference type="AlphaFoldDB" id="A0A2S8A8G9"/>
<dbReference type="InterPro" id="IPR051783">
    <property type="entry name" value="NAD(P)-dependent_oxidoreduct"/>
</dbReference>
<keyword evidence="3" id="KW-1185">Reference proteome</keyword>
<dbReference type="PANTHER" id="PTHR48079:SF6">
    <property type="entry name" value="NAD(P)-BINDING DOMAIN-CONTAINING PROTEIN-RELATED"/>
    <property type="match status" value="1"/>
</dbReference>
<evidence type="ECO:0000259" key="1">
    <source>
        <dbReference type="Pfam" id="PF01370"/>
    </source>
</evidence>
<dbReference type="PANTHER" id="PTHR48079">
    <property type="entry name" value="PROTEIN YEEZ"/>
    <property type="match status" value="1"/>
</dbReference>
<name>A0A2S8A8G9_9FLAO</name>
<sequence>MTSNELVLVTGANGHLGNNLVRLLVQKGYKVRASVRNIHNTKSFEGVNCEVIYADITDKDSMIKAMNGVSIVFAVAAVFKLWAKHPKEEIYDTNMKGCRILFEAASFAQVKRIVYVSSIAALNYSSFPVNENSGYNTDRRDMYYNSKNDSEKLAFQLSEKYNIELVTVLPSAMIGSVITDKLSNSNEILKNLISNKIPLETHIYINWIDVKDVAQGCYMAAIKGRKGERYILANEKGMSLTTTIEIANQILPELKLKKPKSVPKFILYSMGYIMGIIAKITGKAPAITEKEVSMFYGLKQDFNISKAKNELEFSPIPSEKALKNAILYMWKNKEHFL</sequence>
<dbReference type="SUPFAM" id="SSF51735">
    <property type="entry name" value="NAD(P)-binding Rossmann-fold domains"/>
    <property type="match status" value="1"/>
</dbReference>
<dbReference type="InterPro" id="IPR036291">
    <property type="entry name" value="NAD(P)-bd_dom_sf"/>
</dbReference>
<dbReference type="Proteomes" id="UP000238042">
    <property type="component" value="Unassembled WGS sequence"/>
</dbReference>
<dbReference type="EMBL" id="PSZM01000045">
    <property type="protein sequence ID" value="PQL90861.1"/>
    <property type="molecule type" value="Genomic_DNA"/>
</dbReference>
<organism evidence="2 3">
    <name type="scientific">Apibacter adventoris</name>
    <dbReference type="NCBI Taxonomy" id="1679466"/>
    <lineage>
        <taxon>Bacteria</taxon>
        <taxon>Pseudomonadati</taxon>
        <taxon>Bacteroidota</taxon>
        <taxon>Flavobacteriia</taxon>
        <taxon>Flavobacteriales</taxon>
        <taxon>Weeksellaceae</taxon>
        <taxon>Apibacter</taxon>
    </lineage>
</organism>